<dbReference type="AlphaFoldDB" id="A0AAD0S375"/>
<dbReference type="Gene3D" id="3.40.190.290">
    <property type="match status" value="1"/>
</dbReference>
<evidence type="ECO:0000256" key="2">
    <source>
        <dbReference type="ARBA" id="ARBA00023015"/>
    </source>
</evidence>
<keyword evidence="4" id="KW-0804">Transcription</keyword>
<dbReference type="EMBL" id="CP032091">
    <property type="protein sequence ID" value="AXV67247.1"/>
    <property type="molecule type" value="Genomic_DNA"/>
</dbReference>
<keyword evidence="2" id="KW-0805">Transcription regulation</keyword>
<protein>
    <submittedName>
        <fullName evidence="6">LysR family transcriptional regulator</fullName>
    </submittedName>
</protein>
<dbReference type="PANTHER" id="PTHR30537:SF5">
    <property type="entry name" value="HTH-TYPE TRANSCRIPTIONAL ACTIVATOR TTDR-RELATED"/>
    <property type="match status" value="1"/>
</dbReference>
<dbReference type="InterPro" id="IPR058163">
    <property type="entry name" value="LysR-type_TF_proteobact-type"/>
</dbReference>
<organism evidence="6 7">
    <name type="scientific">Pseudoalteromonas lipolytica</name>
    <dbReference type="NCBI Taxonomy" id="570156"/>
    <lineage>
        <taxon>Bacteria</taxon>
        <taxon>Pseudomonadati</taxon>
        <taxon>Pseudomonadota</taxon>
        <taxon>Gammaproteobacteria</taxon>
        <taxon>Alteromonadales</taxon>
        <taxon>Pseudoalteromonadaceae</taxon>
        <taxon>Pseudoalteromonas</taxon>
    </lineage>
</organism>
<accession>A0AAD0S375</accession>
<dbReference type="Pfam" id="PF00126">
    <property type="entry name" value="HTH_1"/>
    <property type="match status" value="1"/>
</dbReference>
<geneLocation type="plasmid" evidence="6 7">
    <name>unnamed1</name>
</geneLocation>
<dbReference type="InterPro" id="IPR036390">
    <property type="entry name" value="WH_DNA-bd_sf"/>
</dbReference>
<keyword evidence="3" id="KW-0238">DNA-binding</keyword>
<dbReference type="InterPro" id="IPR000847">
    <property type="entry name" value="LysR_HTH_N"/>
</dbReference>
<reference evidence="6 7" key="1">
    <citation type="submission" date="2018-08" db="EMBL/GenBank/DDBJ databases">
        <title>Draft genome sequence of Pseudoalteromonas donghaensis HJ51.</title>
        <authorList>
            <person name="Oh J."/>
            <person name="Roh D."/>
        </authorList>
    </citation>
    <scope>NUCLEOTIDE SEQUENCE [LARGE SCALE GENOMIC DNA]</scope>
    <source>
        <strain evidence="6 7">HJ51</strain>
        <plasmid evidence="6 7">unnamed1</plasmid>
    </source>
</reference>
<dbReference type="InterPro" id="IPR036388">
    <property type="entry name" value="WH-like_DNA-bd_sf"/>
</dbReference>
<gene>
    <name evidence="6" type="ORF">D0907_18180</name>
</gene>
<dbReference type="SUPFAM" id="SSF46785">
    <property type="entry name" value="Winged helix' DNA-binding domain"/>
    <property type="match status" value="1"/>
</dbReference>
<dbReference type="GO" id="GO:0006351">
    <property type="term" value="P:DNA-templated transcription"/>
    <property type="evidence" value="ECO:0007669"/>
    <property type="project" value="TreeGrafter"/>
</dbReference>
<evidence type="ECO:0000259" key="5">
    <source>
        <dbReference type="PROSITE" id="PS50931"/>
    </source>
</evidence>
<dbReference type="GO" id="GO:0043565">
    <property type="term" value="F:sequence-specific DNA binding"/>
    <property type="evidence" value="ECO:0007669"/>
    <property type="project" value="TreeGrafter"/>
</dbReference>
<proteinExistence type="inferred from homology"/>
<evidence type="ECO:0000313" key="7">
    <source>
        <dbReference type="Proteomes" id="UP000264605"/>
    </source>
</evidence>
<dbReference type="Pfam" id="PF03466">
    <property type="entry name" value="LysR_substrate"/>
    <property type="match status" value="1"/>
</dbReference>
<sequence length="294" mass="33534">MMIDDIALFIHIVKQGGVTAAADYLSVPAATVSRRLQRLEQRVGEKLLNRTARQCTLTHVGEVYFQSYVELVEQFEQTHHQLNDQKAKLTGKLKVLAPLNISHGFLKPMWLAFTKHYPEIQLELLLNNQRDDLSKNQADIAIRIGPQTDSHYQQKKLGSVDTLFVSTERYLSDAPSLSTPADLRQHRLIGTTLRNKWQLNNLKTGETQTYMCRFASTFNDTGFVKYLVCDGQGVALLPRFEIIDELKSGQLKQVLPLWRGESREIYAIWPSGRLLSKKAVCLKQFVTQFISETL</sequence>
<dbReference type="PANTHER" id="PTHR30537">
    <property type="entry name" value="HTH-TYPE TRANSCRIPTIONAL REGULATOR"/>
    <property type="match status" value="1"/>
</dbReference>
<dbReference type="GO" id="GO:0003700">
    <property type="term" value="F:DNA-binding transcription factor activity"/>
    <property type="evidence" value="ECO:0007669"/>
    <property type="project" value="InterPro"/>
</dbReference>
<dbReference type="InterPro" id="IPR005119">
    <property type="entry name" value="LysR_subst-bd"/>
</dbReference>
<dbReference type="Gene3D" id="1.10.10.10">
    <property type="entry name" value="Winged helix-like DNA-binding domain superfamily/Winged helix DNA-binding domain"/>
    <property type="match status" value="1"/>
</dbReference>
<dbReference type="FunFam" id="1.10.10.10:FF:000001">
    <property type="entry name" value="LysR family transcriptional regulator"/>
    <property type="match status" value="1"/>
</dbReference>
<dbReference type="KEGG" id="pdj:D0907_18180"/>
<keyword evidence="6" id="KW-0614">Plasmid</keyword>
<comment type="similarity">
    <text evidence="1">Belongs to the LysR transcriptional regulatory family.</text>
</comment>
<evidence type="ECO:0000256" key="4">
    <source>
        <dbReference type="ARBA" id="ARBA00023163"/>
    </source>
</evidence>
<dbReference type="GeneID" id="99507414"/>
<evidence type="ECO:0000256" key="3">
    <source>
        <dbReference type="ARBA" id="ARBA00023125"/>
    </source>
</evidence>
<name>A0AAD0S375_9GAMM</name>
<feature type="domain" description="HTH lysR-type" evidence="5">
    <location>
        <begin position="1"/>
        <end position="58"/>
    </location>
</feature>
<dbReference type="SUPFAM" id="SSF53850">
    <property type="entry name" value="Periplasmic binding protein-like II"/>
    <property type="match status" value="1"/>
</dbReference>
<dbReference type="CDD" id="cd08422">
    <property type="entry name" value="PBP2_CrgA_like"/>
    <property type="match status" value="1"/>
</dbReference>
<evidence type="ECO:0000256" key="1">
    <source>
        <dbReference type="ARBA" id="ARBA00009437"/>
    </source>
</evidence>
<dbReference type="PROSITE" id="PS50931">
    <property type="entry name" value="HTH_LYSR"/>
    <property type="match status" value="1"/>
</dbReference>
<dbReference type="Proteomes" id="UP000264605">
    <property type="component" value="Plasmid unnamed1"/>
</dbReference>
<dbReference type="RefSeq" id="WP_083633622.1">
    <property type="nucleotide sequence ID" value="NZ_CP032091.1"/>
</dbReference>
<evidence type="ECO:0000313" key="6">
    <source>
        <dbReference type="EMBL" id="AXV67247.1"/>
    </source>
</evidence>